<feature type="region of interest" description="Disordered" evidence="13">
    <location>
        <begin position="821"/>
        <end position="868"/>
    </location>
</feature>
<keyword evidence="16" id="KW-0614">Plasmid</keyword>
<dbReference type="CDD" id="cd17932">
    <property type="entry name" value="DEXQc_UvrD"/>
    <property type="match status" value="1"/>
</dbReference>
<reference evidence="16" key="1">
    <citation type="submission" date="2017-05" db="EMBL/GenBank/DDBJ databases">
        <title>Polyphasic characterization of four soil-derived phenanthrene-degrading Acidovorax strains and proposal of Acidovorax phenanthrenivorans sp. nov.</title>
        <authorList>
            <person name="Singleton D."/>
            <person name="Lee J."/>
            <person name="Dickey A.N."/>
            <person name="Stroud A."/>
            <person name="Scholl E.H."/>
            <person name="Wright F.A."/>
            <person name="Aitken M.D."/>
        </authorList>
    </citation>
    <scope>NUCLEOTIDE SEQUENCE</scope>
    <source>
        <strain evidence="16">P4</strain>
        <plasmid evidence="16">pACP4.1</plasmid>
    </source>
</reference>
<dbReference type="Pfam" id="PF00580">
    <property type="entry name" value="UvrD-helicase"/>
    <property type="match status" value="1"/>
</dbReference>
<keyword evidence="2 12" id="KW-0547">Nucleotide-binding</keyword>
<dbReference type="AlphaFoldDB" id="A0A240UJG8"/>
<comment type="catalytic activity">
    <reaction evidence="11">
        <text>ATP + H2O = ADP + phosphate + H(+)</text>
        <dbReference type="Rhea" id="RHEA:13065"/>
        <dbReference type="ChEBI" id="CHEBI:15377"/>
        <dbReference type="ChEBI" id="CHEBI:15378"/>
        <dbReference type="ChEBI" id="CHEBI:30616"/>
        <dbReference type="ChEBI" id="CHEBI:43474"/>
        <dbReference type="ChEBI" id="CHEBI:456216"/>
        <dbReference type="EC" id="5.6.2.4"/>
    </reaction>
</comment>
<keyword evidence="17" id="KW-1185">Reference proteome</keyword>
<evidence type="ECO:0000256" key="10">
    <source>
        <dbReference type="ARBA" id="ARBA00034923"/>
    </source>
</evidence>
<feature type="region of interest" description="Disordered" evidence="13">
    <location>
        <begin position="1"/>
        <end position="52"/>
    </location>
</feature>
<feature type="compositionally biased region" description="Basic and acidic residues" evidence="13">
    <location>
        <begin position="823"/>
        <end position="846"/>
    </location>
</feature>
<dbReference type="Gene3D" id="1.10.486.10">
    <property type="entry name" value="PCRA, domain 4"/>
    <property type="match status" value="1"/>
</dbReference>
<evidence type="ECO:0000313" key="17">
    <source>
        <dbReference type="Proteomes" id="UP000194440"/>
    </source>
</evidence>
<evidence type="ECO:0000256" key="11">
    <source>
        <dbReference type="ARBA" id="ARBA00048988"/>
    </source>
</evidence>
<dbReference type="CDD" id="cd18807">
    <property type="entry name" value="SF1_C_UvrD"/>
    <property type="match status" value="1"/>
</dbReference>
<gene>
    <name evidence="16" type="ORF">CBP36_19575</name>
</gene>
<feature type="region of interest" description="Disordered" evidence="13">
    <location>
        <begin position="1018"/>
        <end position="1126"/>
    </location>
</feature>
<dbReference type="SUPFAM" id="SSF52540">
    <property type="entry name" value="P-loop containing nucleoside triphosphate hydrolases"/>
    <property type="match status" value="1"/>
</dbReference>
<dbReference type="KEGG" id="acis:CBP35_19530"/>
<evidence type="ECO:0000256" key="12">
    <source>
        <dbReference type="PROSITE-ProRule" id="PRU00560"/>
    </source>
</evidence>
<dbReference type="PANTHER" id="PTHR11070">
    <property type="entry name" value="UVRD / RECB / PCRA DNA HELICASE FAMILY MEMBER"/>
    <property type="match status" value="1"/>
</dbReference>
<dbReference type="GO" id="GO:0005829">
    <property type="term" value="C:cytosol"/>
    <property type="evidence" value="ECO:0007669"/>
    <property type="project" value="TreeGrafter"/>
</dbReference>
<feature type="compositionally biased region" description="Pro residues" evidence="13">
    <location>
        <begin position="1055"/>
        <end position="1067"/>
    </location>
</feature>
<evidence type="ECO:0000256" key="7">
    <source>
        <dbReference type="ARBA" id="ARBA00023235"/>
    </source>
</evidence>
<evidence type="ECO:0000256" key="6">
    <source>
        <dbReference type="ARBA" id="ARBA00023125"/>
    </source>
</evidence>
<dbReference type="PROSITE" id="PS51217">
    <property type="entry name" value="UVRD_HELICASE_CTER"/>
    <property type="match status" value="1"/>
</dbReference>
<keyword evidence="4 12" id="KW-0347">Helicase</keyword>
<evidence type="ECO:0000256" key="8">
    <source>
        <dbReference type="ARBA" id="ARBA00034617"/>
    </source>
</evidence>
<keyword evidence="7" id="KW-0413">Isomerase</keyword>
<dbReference type="InterPro" id="IPR000212">
    <property type="entry name" value="DNA_helicase_UvrD/REP"/>
</dbReference>
<evidence type="ECO:0000259" key="15">
    <source>
        <dbReference type="PROSITE" id="PS51217"/>
    </source>
</evidence>
<evidence type="ECO:0000256" key="2">
    <source>
        <dbReference type="ARBA" id="ARBA00022741"/>
    </source>
</evidence>
<organism evidence="16 17">
    <name type="scientific">Acidovorax carolinensis</name>
    <dbReference type="NCBI Taxonomy" id="553814"/>
    <lineage>
        <taxon>Bacteria</taxon>
        <taxon>Pseudomonadati</taxon>
        <taxon>Pseudomonadota</taxon>
        <taxon>Betaproteobacteria</taxon>
        <taxon>Burkholderiales</taxon>
        <taxon>Comamonadaceae</taxon>
        <taxon>Acidovorax</taxon>
    </lineage>
</organism>
<dbReference type="EC" id="5.6.2.4" evidence="9"/>
<dbReference type="GO" id="GO:0016887">
    <property type="term" value="F:ATP hydrolysis activity"/>
    <property type="evidence" value="ECO:0007669"/>
    <property type="project" value="RHEA"/>
</dbReference>
<protein>
    <recommendedName>
        <fullName evidence="9">DNA 3'-5' helicase</fullName>
        <ecNumber evidence="9">5.6.2.4</ecNumber>
    </recommendedName>
    <alternativeName>
        <fullName evidence="10">DNA 3'-5' helicase II</fullName>
    </alternativeName>
</protein>
<dbReference type="GO" id="GO:0033202">
    <property type="term" value="C:DNA helicase complex"/>
    <property type="evidence" value="ECO:0007669"/>
    <property type="project" value="TreeGrafter"/>
</dbReference>
<dbReference type="EMBL" id="CP021367">
    <property type="protein sequence ID" value="ART61169.1"/>
    <property type="molecule type" value="Genomic_DNA"/>
</dbReference>
<evidence type="ECO:0000256" key="3">
    <source>
        <dbReference type="ARBA" id="ARBA00022801"/>
    </source>
</evidence>
<dbReference type="GO" id="GO:0000725">
    <property type="term" value="P:recombinational repair"/>
    <property type="evidence" value="ECO:0007669"/>
    <property type="project" value="TreeGrafter"/>
</dbReference>
<dbReference type="GO" id="GO:0043138">
    <property type="term" value="F:3'-5' DNA helicase activity"/>
    <property type="evidence" value="ECO:0007669"/>
    <property type="project" value="UniProtKB-EC"/>
</dbReference>
<name>A0A240UJG8_9BURK</name>
<sequence>METSPWFEDPSDSPFASPFGDDLLPPLEAYADDLSQAKASNEGGRMTDEESEAAFQAREAERVKARDALYAQLNEQQSEAVNYGSKSLLVLAGAGSGKTSVLTARIAKLISTGRVPAKAVLAVTFTNKASQEMQHRLRKLLDARSVREMWMGTFHSLCSKMLRENAEAAGLPKTFAILDVDGQEAMARGILKDFGLTKASLKESAKARANAAASRDLLTPADILLSAGGIQENDLEDDGDANEFVTPGQCAKFISARKEAGVPPAPPAVVNTKSMAVDQMEAVYAEYQKRCAAAGLLDFQDLLDRGVRLLRDVPDIRQKYQDKFEAILVDEFQDTNKIQYEFLQLLKSRKSHVMAVGDDSQSIYAFRGADPRKMFQFVQEMTTDAEAPEGRIVKLEQNYRSLPHILEAANAIIARNPKQLKKTLFTSRPDGNEKIDLITFGNGMFEASSIARSIHHMVKVLKVPPSEVAVLYRTNQQSRLLEQELNKLGVPLTVYGGFRFYERQEIKVVMAYLDLICDMTRDLSFARVANVPPRGIGERTIEELRQRAKAKGISMMEMVGEQSVFLESNPKAFGGASAIKKQRLLEGFSDVVLNLADMAAEVPLSKLIERLVEASGLDVHYKSESAGSKAGEAEAEERLKNIAELVSAARQFEVENPQLTSAADQLPDYLAYVALMTSTSEADMSKKPTISLMTVHSSKGLEFDHVFIAGLEEMTFPHSRAIAEDEENGNGKSLEEAFEDIDNVDAEDLDADFQDGDGLQEERRLMYVAVTRARKTLTISHAQERMLNGETKAFEPSRFLQEIPANRLRLINDAEQFAKASRAGRDTGNREYGGDAFDDGRSEYRPKAPARSSAPVAPAAARSQTAPATRRMAIIGTAGRDKAHEMDRALWDAMLSDARSRVLPTDTLVSGGAAWADHLAVRLFLDGAVQHLELHFPAPLEGGAFAGPARDSAGSAANYYHSMFQKATGIDGLREIEQAIAAGASTTAQPTGAGYSAMFSRNRIVAATADKLVAYTFGEGDEPASSGTKNTWDRAAHASREHVRLGDLRLHQPSPTAPLPSPEPAPPAAEAMDKVKPWLRRGNRPVATEPTGAPAPSRPATESAGPPSAQIQQRIALMGRRPATRH</sequence>
<feature type="compositionally biased region" description="Low complexity" evidence="13">
    <location>
        <begin position="847"/>
        <end position="868"/>
    </location>
</feature>
<dbReference type="Gene3D" id="3.40.50.300">
    <property type="entry name" value="P-loop containing nucleotide triphosphate hydrolases"/>
    <property type="match status" value="2"/>
</dbReference>
<keyword evidence="5 12" id="KW-0067">ATP-binding</keyword>
<evidence type="ECO:0000256" key="5">
    <source>
        <dbReference type="ARBA" id="ARBA00022840"/>
    </source>
</evidence>
<dbReference type="OrthoDB" id="5905204at2"/>
<dbReference type="GO" id="GO:0003677">
    <property type="term" value="F:DNA binding"/>
    <property type="evidence" value="ECO:0007669"/>
    <property type="project" value="UniProtKB-KW"/>
</dbReference>
<dbReference type="InterPro" id="IPR014017">
    <property type="entry name" value="DNA_helicase_UvrD-like_C"/>
</dbReference>
<dbReference type="PROSITE" id="PS51198">
    <property type="entry name" value="UVRD_HELICASE_ATP_BIND"/>
    <property type="match status" value="1"/>
</dbReference>
<accession>A0A240UJG8</accession>
<proteinExistence type="inferred from homology"/>
<dbReference type="GO" id="GO:0005524">
    <property type="term" value="F:ATP binding"/>
    <property type="evidence" value="ECO:0007669"/>
    <property type="project" value="UniProtKB-UniRule"/>
</dbReference>
<evidence type="ECO:0000256" key="1">
    <source>
        <dbReference type="ARBA" id="ARBA00009922"/>
    </source>
</evidence>
<keyword evidence="3 12" id="KW-0378">Hydrolase</keyword>
<evidence type="ECO:0000256" key="13">
    <source>
        <dbReference type="SAM" id="MobiDB-lite"/>
    </source>
</evidence>
<feature type="compositionally biased region" description="Basic and acidic residues" evidence="13">
    <location>
        <begin position="1031"/>
        <end position="1050"/>
    </location>
</feature>
<dbReference type="InterPro" id="IPR013986">
    <property type="entry name" value="DExx_box_DNA_helicase_dom_sf"/>
</dbReference>
<dbReference type="KEGG" id="acip:CBP36_19575"/>
<dbReference type="Proteomes" id="UP000194440">
    <property type="component" value="Plasmid pACP4.1"/>
</dbReference>
<feature type="binding site" evidence="12">
    <location>
        <begin position="92"/>
        <end position="99"/>
    </location>
    <ligand>
        <name>ATP</name>
        <dbReference type="ChEBI" id="CHEBI:30616"/>
    </ligand>
</feature>
<keyword evidence="6" id="KW-0238">DNA-binding</keyword>
<evidence type="ECO:0000313" key="16">
    <source>
        <dbReference type="EMBL" id="ART61169.1"/>
    </source>
</evidence>
<comment type="similarity">
    <text evidence="1">Belongs to the helicase family. UvrD subfamily.</text>
</comment>
<dbReference type="RefSeq" id="WP_086928941.1">
    <property type="nucleotide sequence ID" value="NZ_CP021363.1"/>
</dbReference>
<dbReference type="InterPro" id="IPR027417">
    <property type="entry name" value="P-loop_NTPase"/>
</dbReference>
<dbReference type="Gene3D" id="1.10.10.160">
    <property type="match status" value="1"/>
</dbReference>
<dbReference type="PANTHER" id="PTHR11070:SF2">
    <property type="entry name" value="ATP-DEPENDENT DNA HELICASE SRS2"/>
    <property type="match status" value="1"/>
</dbReference>
<evidence type="ECO:0000259" key="14">
    <source>
        <dbReference type="PROSITE" id="PS51198"/>
    </source>
</evidence>
<dbReference type="InterPro" id="IPR014016">
    <property type="entry name" value="UvrD-like_ATP-bd"/>
</dbReference>
<evidence type="ECO:0000256" key="9">
    <source>
        <dbReference type="ARBA" id="ARBA00034808"/>
    </source>
</evidence>
<comment type="catalytic activity">
    <reaction evidence="8">
        <text>Couples ATP hydrolysis with the unwinding of duplex DNA by translocating in the 3'-5' direction.</text>
        <dbReference type="EC" id="5.6.2.4"/>
    </reaction>
</comment>
<evidence type="ECO:0000256" key="4">
    <source>
        <dbReference type="ARBA" id="ARBA00022806"/>
    </source>
</evidence>
<feature type="domain" description="UvrD-like helicase ATP-binding" evidence="14">
    <location>
        <begin position="71"/>
        <end position="402"/>
    </location>
</feature>
<feature type="domain" description="UvrD-like helicase C-terminal" evidence="15">
    <location>
        <begin position="403"/>
        <end position="700"/>
    </location>
</feature>
<geneLocation type="plasmid" evidence="16 17">
    <name>pACP4.1</name>
</geneLocation>
<dbReference type="Pfam" id="PF13361">
    <property type="entry name" value="UvrD_C"/>
    <property type="match status" value="1"/>
</dbReference>